<evidence type="ECO:0000256" key="1">
    <source>
        <dbReference type="ARBA" id="ARBA00001805"/>
    </source>
</evidence>
<evidence type="ECO:0000256" key="4">
    <source>
        <dbReference type="ARBA" id="ARBA00005172"/>
    </source>
</evidence>
<protein>
    <recommendedName>
        <fullName evidence="9">Bifunctional lycopene cyclase/phytoene synthase</fullName>
        <ecNumber evidence="8">2.5.1.32</ecNumber>
        <ecNumber evidence="7">5.5.1.19</ecNumber>
    </recommendedName>
</protein>
<evidence type="ECO:0000256" key="11">
    <source>
        <dbReference type="ARBA" id="ARBA00022692"/>
    </source>
</evidence>
<dbReference type="Pfam" id="PF00494">
    <property type="entry name" value="SQS_PSY"/>
    <property type="match status" value="1"/>
</dbReference>
<dbReference type="UniPathway" id="UPA00802"/>
<evidence type="ECO:0000256" key="18">
    <source>
        <dbReference type="ARBA" id="ARBA00029335"/>
    </source>
</evidence>
<dbReference type="InterPro" id="IPR017825">
    <property type="entry name" value="Lycopene_cyclase_dom"/>
</dbReference>
<comment type="caution">
    <text evidence="20">The sequence shown here is derived from an EMBL/GenBank/DDBJ whole genome shotgun (WGS) entry which is preliminary data.</text>
</comment>
<evidence type="ECO:0000256" key="12">
    <source>
        <dbReference type="ARBA" id="ARBA00022746"/>
    </source>
</evidence>
<evidence type="ECO:0000256" key="16">
    <source>
        <dbReference type="ARBA" id="ARBA00023268"/>
    </source>
</evidence>
<gene>
    <name evidence="20" type="ORF">AC578_3014</name>
</gene>
<evidence type="ECO:0000256" key="19">
    <source>
        <dbReference type="SAM" id="Phobius"/>
    </source>
</evidence>
<evidence type="ECO:0000256" key="15">
    <source>
        <dbReference type="ARBA" id="ARBA00023235"/>
    </source>
</evidence>
<feature type="transmembrane region" description="Helical" evidence="19">
    <location>
        <begin position="40"/>
        <end position="59"/>
    </location>
</feature>
<keyword evidence="14 19" id="KW-0472">Membrane</keyword>
<dbReference type="SFLD" id="SFLDG01212">
    <property type="entry name" value="Phytoene_synthase_like"/>
    <property type="match status" value="1"/>
</dbReference>
<comment type="catalytic activity">
    <reaction evidence="17">
        <text>gamma-carotene = all-trans-beta-carotene</text>
        <dbReference type="Rhea" id="RHEA:32239"/>
        <dbReference type="ChEBI" id="CHEBI:17579"/>
        <dbReference type="ChEBI" id="CHEBI:27740"/>
        <dbReference type="EC" id="5.5.1.19"/>
    </reaction>
</comment>
<dbReference type="SUPFAM" id="SSF48576">
    <property type="entry name" value="Terpenoid synthases"/>
    <property type="match status" value="1"/>
</dbReference>
<evidence type="ECO:0000256" key="10">
    <source>
        <dbReference type="ARBA" id="ARBA00022679"/>
    </source>
</evidence>
<dbReference type="EC" id="2.5.1.32" evidence="8"/>
<feature type="transmembrane region" description="Helical" evidence="19">
    <location>
        <begin position="210"/>
        <end position="229"/>
    </location>
</feature>
<keyword evidence="12" id="KW-0125">Carotenoid biosynthesis</keyword>
<evidence type="ECO:0000256" key="6">
    <source>
        <dbReference type="ARBA" id="ARBA00008406"/>
    </source>
</evidence>
<dbReference type="GO" id="GO:0016117">
    <property type="term" value="P:carotenoid biosynthetic process"/>
    <property type="evidence" value="ECO:0007669"/>
    <property type="project" value="UniProtKB-KW"/>
</dbReference>
<dbReference type="UniPathway" id="UPA00799">
    <property type="reaction ID" value="UER00773"/>
</dbReference>
<evidence type="ECO:0000256" key="3">
    <source>
        <dbReference type="ARBA" id="ARBA00005089"/>
    </source>
</evidence>
<dbReference type="PANTHER" id="PTHR31480">
    <property type="entry name" value="BIFUNCTIONAL LYCOPENE CYCLASE/PHYTOENE SYNTHASE"/>
    <property type="match status" value="1"/>
</dbReference>
<dbReference type="NCBIfam" id="TIGR03462">
    <property type="entry name" value="CarR_dom_SF"/>
    <property type="match status" value="2"/>
</dbReference>
<dbReference type="InterPro" id="IPR033904">
    <property type="entry name" value="Trans_IPPS_HH"/>
</dbReference>
<keyword evidence="11 19" id="KW-0812">Transmembrane</keyword>
<dbReference type="GO" id="GO:0051996">
    <property type="term" value="F:squalene synthase [NAD(P)H] activity"/>
    <property type="evidence" value="ECO:0007669"/>
    <property type="project" value="InterPro"/>
</dbReference>
<evidence type="ECO:0000256" key="5">
    <source>
        <dbReference type="ARBA" id="ARBA00008247"/>
    </source>
</evidence>
<dbReference type="EMBL" id="LFZN01000175">
    <property type="protein sequence ID" value="KXS96416.1"/>
    <property type="molecule type" value="Genomic_DNA"/>
</dbReference>
<dbReference type="InterPro" id="IPR002060">
    <property type="entry name" value="Squ/phyt_synthse"/>
</dbReference>
<dbReference type="PROSITE" id="PS01045">
    <property type="entry name" value="SQUALEN_PHYTOEN_SYN_2"/>
    <property type="match status" value="1"/>
</dbReference>
<dbReference type="GO" id="GO:0045436">
    <property type="term" value="F:lycopene beta cyclase activity"/>
    <property type="evidence" value="ECO:0007669"/>
    <property type="project" value="UniProtKB-ARBA"/>
</dbReference>
<dbReference type="CDD" id="cd00683">
    <property type="entry name" value="Trans_IPPS_HH"/>
    <property type="match status" value="1"/>
</dbReference>
<keyword evidence="13 19" id="KW-1133">Transmembrane helix</keyword>
<dbReference type="OrthoDB" id="6600518at2759"/>
<comment type="pathway">
    <text evidence="3">Carotenoid biosynthesis; beta-carotene biosynthesis.</text>
</comment>
<keyword evidence="15" id="KW-0413">Isomerase</keyword>
<dbReference type="GO" id="GO:0004311">
    <property type="term" value="F:geranylgeranyl diphosphate synthase activity"/>
    <property type="evidence" value="ECO:0007669"/>
    <property type="project" value="InterPro"/>
</dbReference>
<evidence type="ECO:0000256" key="17">
    <source>
        <dbReference type="ARBA" id="ARBA00029313"/>
    </source>
</evidence>
<dbReference type="EC" id="5.5.1.19" evidence="7"/>
<sequence>MKERKHSTAHSFPTYTFRSSREPPHIIIILFASMRAFEYALVHLTYTIPPAILLTLLYLPLLTRLDLYRIAFLITIAVTATIPWDSYLIRNNIWSYPENVIVGPTLYSIPLEEVFFFVIQTYNTSLLYLLFSKPVLKELYLVREEQGRTGQKWKYIKLGGQLVLGLALKQGITYVVRENTQNTYLGLILVWALPFLLLLWSLAYQFLVNLPFYCTALPIALPTVYLWIVDTLALKRGTWVIEHGTKTGLTLWEGLEIEEAIFFLLTNTLIVCGLVAFDNAIAVLNAFPAHFATVPEMPSPLLLVKALLLPARAYDDDRIFGLQQSVDRLKRKSRSFYLASSTFQGRLRIDLIILYSFCRVADDLIDNAKGQKEAREWLAKLKKYLDLSYAIAEQDAQGNVIQSKDVNRGQATLFTMHNFPPEAQLTLLLLPTQRLSKEPLYELLKGFEMDLQFVDKKEKGSSSGPIKTEEDLDLYGARVAGTVALLVIQLVLHYYPGASETKARQLMSAGHKMGIALQYTNIARDLGVDAQIGRCYVPPGWLKKEKLSPEAMVAGLITTGKVDDFFFKRIELIRSRLLDRAFSFYGESVGAIEELPRPARAPMRVAVDSYMQIGRELRRPGYVVKAGRATVPKWKRVWVAWKRLLGPAPKEQQ</sequence>
<evidence type="ECO:0000256" key="13">
    <source>
        <dbReference type="ARBA" id="ARBA00022989"/>
    </source>
</evidence>
<dbReference type="GO" id="GO:0016872">
    <property type="term" value="F:intramolecular lyase activity"/>
    <property type="evidence" value="ECO:0007669"/>
    <property type="project" value="InterPro"/>
</dbReference>
<comment type="similarity">
    <text evidence="5">In the N-terminal section; belongs to the lycopene beta-cyclase family.</text>
</comment>
<keyword evidence="21" id="KW-1185">Reference proteome</keyword>
<comment type="subcellular location">
    <subcellularLocation>
        <location evidence="2">Membrane</location>
        <topology evidence="2">Multi-pass membrane protein</topology>
    </subcellularLocation>
</comment>
<name>A0A139H1S6_9PEZI</name>
<dbReference type="Gene3D" id="1.10.600.10">
    <property type="entry name" value="Farnesyl Diphosphate Synthase"/>
    <property type="match status" value="1"/>
</dbReference>
<comment type="catalytic activity">
    <reaction evidence="1">
        <text>2 (2E,6E,10E)-geranylgeranyl diphosphate = 15-cis-phytoene + 2 diphosphate</text>
        <dbReference type="Rhea" id="RHEA:34475"/>
        <dbReference type="ChEBI" id="CHEBI:27787"/>
        <dbReference type="ChEBI" id="CHEBI:33019"/>
        <dbReference type="ChEBI" id="CHEBI:58756"/>
        <dbReference type="EC" id="2.5.1.32"/>
    </reaction>
</comment>
<keyword evidence="10" id="KW-0808">Transferase</keyword>
<reference evidence="20 21" key="1">
    <citation type="submission" date="2015-07" db="EMBL/GenBank/DDBJ databases">
        <title>Comparative genomics of the Sigatoka disease complex on banana suggests a link between parallel evolutionary changes in Pseudocercospora fijiensis and Pseudocercospora eumusae and increased virulence on the banana host.</title>
        <authorList>
            <person name="Chang T.-C."/>
            <person name="Salvucci A."/>
            <person name="Crous P.W."/>
            <person name="Stergiopoulos I."/>
        </authorList>
    </citation>
    <scope>NUCLEOTIDE SEQUENCE [LARGE SCALE GENOMIC DNA]</scope>
    <source>
        <strain evidence="20 21">CBS 114824</strain>
    </source>
</reference>
<feature type="transmembrane region" description="Helical" evidence="19">
    <location>
        <begin position="66"/>
        <end position="84"/>
    </location>
</feature>
<evidence type="ECO:0000256" key="9">
    <source>
        <dbReference type="ARBA" id="ARBA00018909"/>
    </source>
</evidence>
<dbReference type="SFLD" id="SFLDG01018">
    <property type="entry name" value="Squalene/Phytoene_Synthase_Lik"/>
    <property type="match status" value="1"/>
</dbReference>
<dbReference type="GO" id="GO:0016020">
    <property type="term" value="C:membrane"/>
    <property type="evidence" value="ECO:0007669"/>
    <property type="project" value="UniProtKB-SubCell"/>
</dbReference>
<organism evidence="20 21">
    <name type="scientific">Pseudocercospora eumusae</name>
    <dbReference type="NCBI Taxonomy" id="321146"/>
    <lineage>
        <taxon>Eukaryota</taxon>
        <taxon>Fungi</taxon>
        <taxon>Dikarya</taxon>
        <taxon>Ascomycota</taxon>
        <taxon>Pezizomycotina</taxon>
        <taxon>Dothideomycetes</taxon>
        <taxon>Dothideomycetidae</taxon>
        <taxon>Mycosphaerellales</taxon>
        <taxon>Mycosphaerellaceae</taxon>
        <taxon>Pseudocercospora</taxon>
    </lineage>
</organism>
<comment type="pathway">
    <text evidence="4">Carotenoid biosynthesis; phytoene biosynthesis; all-trans-phytoene from geranylgeranyl diphosphate: step 1/1.</text>
</comment>
<dbReference type="Proteomes" id="UP000070133">
    <property type="component" value="Unassembled WGS sequence"/>
</dbReference>
<evidence type="ECO:0000313" key="20">
    <source>
        <dbReference type="EMBL" id="KXS96416.1"/>
    </source>
</evidence>
<evidence type="ECO:0000313" key="21">
    <source>
        <dbReference type="Proteomes" id="UP000070133"/>
    </source>
</evidence>
<dbReference type="SFLD" id="SFLDS00005">
    <property type="entry name" value="Isoprenoid_Synthase_Type_I"/>
    <property type="match status" value="1"/>
</dbReference>
<evidence type="ECO:0000256" key="7">
    <source>
        <dbReference type="ARBA" id="ARBA00012242"/>
    </source>
</evidence>
<feature type="transmembrane region" description="Helical" evidence="19">
    <location>
        <begin position="184"/>
        <end position="204"/>
    </location>
</feature>
<comment type="similarity">
    <text evidence="6">In the C-terminal section; belongs to the phytoene/squalene synthase family.</text>
</comment>
<accession>A0A139H1S6</accession>
<dbReference type="InterPro" id="IPR019845">
    <property type="entry name" value="Squalene/phytoene_synthase_CS"/>
</dbReference>
<evidence type="ECO:0000256" key="14">
    <source>
        <dbReference type="ARBA" id="ARBA00023136"/>
    </source>
</evidence>
<proteinExistence type="inferred from homology"/>
<dbReference type="InterPro" id="IPR008949">
    <property type="entry name" value="Isoprenoid_synthase_dom_sf"/>
</dbReference>
<dbReference type="STRING" id="321146.A0A139H1S6"/>
<dbReference type="InterPro" id="IPR044843">
    <property type="entry name" value="Trans_IPPS_bact-type"/>
</dbReference>
<evidence type="ECO:0000256" key="2">
    <source>
        <dbReference type="ARBA" id="ARBA00004141"/>
    </source>
</evidence>
<comment type="catalytic activity">
    <reaction evidence="18">
        <text>all-trans-lycopene = gamma-carotene</text>
        <dbReference type="Rhea" id="RHEA:32219"/>
        <dbReference type="ChEBI" id="CHEBI:15948"/>
        <dbReference type="ChEBI" id="CHEBI:27740"/>
        <dbReference type="EC" id="5.5.1.19"/>
    </reaction>
</comment>
<dbReference type="AlphaFoldDB" id="A0A139H1S6"/>
<evidence type="ECO:0000256" key="8">
    <source>
        <dbReference type="ARBA" id="ARBA00012396"/>
    </source>
</evidence>
<keyword evidence="16" id="KW-0511">Multifunctional enzyme</keyword>